<evidence type="ECO:0000313" key="2">
    <source>
        <dbReference type="Proteomes" id="UP000193642"/>
    </source>
</evidence>
<dbReference type="OrthoDB" id="26384at2759"/>
<organism evidence="1 2">
    <name type="scientific">Rhizoclosmatium globosum</name>
    <dbReference type="NCBI Taxonomy" id="329046"/>
    <lineage>
        <taxon>Eukaryota</taxon>
        <taxon>Fungi</taxon>
        <taxon>Fungi incertae sedis</taxon>
        <taxon>Chytridiomycota</taxon>
        <taxon>Chytridiomycota incertae sedis</taxon>
        <taxon>Chytridiomycetes</taxon>
        <taxon>Chytridiales</taxon>
        <taxon>Chytriomycetaceae</taxon>
        <taxon>Rhizoclosmatium</taxon>
    </lineage>
</organism>
<dbReference type="EMBL" id="MCGO01000082">
    <property type="protein sequence ID" value="ORY30455.1"/>
    <property type="molecule type" value="Genomic_DNA"/>
</dbReference>
<dbReference type="AlphaFoldDB" id="A0A1Y2B8N2"/>
<gene>
    <name evidence="1" type="ORF">BCR33DRAFT_744883</name>
</gene>
<protein>
    <submittedName>
        <fullName evidence="1">Uncharacterized protein</fullName>
    </submittedName>
</protein>
<keyword evidence="2" id="KW-1185">Reference proteome</keyword>
<reference evidence="1 2" key="1">
    <citation type="submission" date="2016-07" db="EMBL/GenBank/DDBJ databases">
        <title>Pervasive Adenine N6-methylation of Active Genes in Fungi.</title>
        <authorList>
            <consortium name="DOE Joint Genome Institute"/>
            <person name="Mondo S.J."/>
            <person name="Dannebaum R.O."/>
            <person name="Kuo R.C."/>
            <person name="Labutti K."/>
            <person name="Haridas S."/>
            <person name="Kuo A."/>
            <person name="Salamov A."/>
            <person name="Ahrendt S.R."/>
            <person name="Lipzen A."/>
            <person name="Sullivan W."/>
            <person name="Andreopoulos W.B."/>
            <person name="Clum A."/>
            <person name="Lindquist E."/>
            <person name="Daum C."/>
            <person name="Ramamoorthy G.K."/>
            <person name="Gryganskyi A."/>
            <person name="Culley D."/>
            <person name="Magnuson J.K."/>
            <person name="James T.Y."/>
            <person name="O'Malley M.A."/>
            <person name="Stajich J.E."/>
            <person name="Spatafora J.W."/>
            <person name="Visel A."/>
            <person name="Grigoriev I.V."/>
        </authorList>
    </citation>
    <scope>NUCLEOTIDE SEQUENCE [LARGE SCALE GENOMIC DNA]</scope>
    <source>
        <strain evidence="1 2">JEL800</strain>
    </source>
</reference>
<dbReference type="Proteomes" id="UP000193642">
    <property type="component" value="Unassembled WGS sequence"/>
</dbReference>
<accession>A0A1Y2B8N2</accession>
<comment type="caution">
    <text evidence="1">The sequence shown here is derived from an EMBL/GenBank/DDBJ whole genome shotgun (WGS) entry which is preliminary data.</text>
</comment>
<name>A0A1Y2B8N2_9FUNG</name>
<sequence length="244" mass="26418">MECFSLQPSAAAFSAAAPPTSVFVDATSPIPICEFGFGVLRSADGFAAFVPEQRRGHPIKSARRSHVRSPTSYLLVVCGDAAVQVLLLRETLATASNSLIFEASHEPRLLRNKRHAILGAEWSPFTEDSEFFVVSTDSIDFYSMSRSKKVFMLRRSIPISVTWFQYSQKHSVIAIYSSNAPHCVSILYIGGKRGAVIELAPVNLVSPPPDFGKNGLISGIGSSLSRILLGGDNGNIPATNLSRF</sequence>
<evidence type="ECO:0000313" key="1">
    <source>
        <dbReference type="EMBL" id="ORY30455.1"/>
    </source>
</evidence>
<proteinExistence type="predicted"/>